<reference evidence="1" key="1">
    <citation type="journal article" date="2020" name="Nature">
        <title>Giant virus diversity and host interactions through global metagenomics.</title>
        <authorList>
            <person name="Schulz F."/>
            <person name="Roux S."/>
            <person name="Paez-Espino D."/>
            <person name="Jungbluth S."/>
            <person name="Walsh D.A."/>
            <person name="Denef V.J."/>
            <person name="McMahon K.D."/>
            <person name="Konstantinidis K.T."/>
            <person name="Eloe-Fadrosh E.A."/>
            <person name="Kyrpides N.C."/>
            <person name="Woyke T."/>
        </authorList>
    </citation>
    <scope>NUCLEOTIDE SEQUENCE</scope>
    <source>
        <strain evidence="1">GVMAG-S-3300010158-109</strain>
    </source>
</reference>
<accession>A0A6C0KI29</accession>
<dbReference type="AlphaFoldDB" id="A0A6C0KI29"/>
<dbReference type="EMBL" id="MN740872">
    <property type="protein sequence ID" value="QHU15988.1"/>
    <property type="molecule type" value="Genomic_DNA"/>
</dbReference>
<sequence>MIKHKILSVLDKMSFITDLQTNITVRNLKGDEETLHVAVGVNAETVKNLLIQSGMVTKQDDNVIVLIEHNESEFTVLQDDYKFEKSYYNLTVQTSDRIRFKCELYELLDFHRALSRKRDKTTTDQLYMQNINAAIQDLDCQRTQTTIRELGNRDLNELENYQLSDLSRCLRQIVNKKPEHEQKIQSIDTILDERDCQKIRTTIRELNNRPLNELDDYDLSSLGRCLCQIVNKNPEHEQKIQSIELMIKERDIAKKLQKIEDFGSRSLTELENFELILLKRCLNKTLDSQKIHTIETILVERQVGKNRRIIEAFYNLQ</sequence>
<proteinExistence type="predicted"/>
<organism evidence="1">
    <name type="scientific">viral metagenome</name>
    <dbReference type="NCBI Taxonomy" id="1070528"/>
    <lineage>
        <taxon>unclassified sequences</taxon>
        <taxon>metagenomes</taxon>
        <taxon>organismal metagenomes</taxon>
    </lineage>
</organism>
<name>A0A6C0KI29_9ZZZZ</name>
<protein>
    <submittedName>
        <fullName evidence="1">Uncharacterized protein</fullName>
    </submittedName>
</protein>
<evidence type="ECO:0000313" key="1">
    <source>
        <dbReference type="EMBL" id="QHU15988.1"/>
    </source>
</evidence>